<dbReference type="EMBL" id="SFCI01001503">
    <property type="protein sequence ID" value="TFY75612.1"/>
    <property type="molecule type" value="Genomic_DNA"/>
</dbReference>
<dbReference type="GO" id="GO:0008017">
    <property type="term" value="F:microtubule binding"/>
    <property type="evidence" value="ECO:0007669"/>
    <property type="project" value="TreeGrafter"/>
</dbReference>
<evidence type="ECO:0000256" key="2">
    <source>
        <dbReference type="SAM" id="MobiDB-lite"/>
    </source>
</evidence>
<evidence type="ECO:0000256" key="1">
    <source>
        <dbReference type="SAM" id="Coils"/>
    </source>
</evidence>
<feature type="compositionally biased region" description="Low complexity" evidence="2">
    <location>
        <begin position="945"/>
        <end position="956"/>
    </location>
</feature>
<dbReference type="PANTHER" id="PTHR18947">
    <property type="entry name" value="HOOK PROTEINS"/>
    <property type="match status" value="1"/>
</dbReference>
<proteinExistence type="predicted"/>
<feature type="compositionally biased region" description="Low complexity" evidence="2">
    <location>
        <begin position="782"/>
        <end position="794"/>
    </location>
</feature>
<comment type="caution">
    <text evidence="3">The sequence shown here is derived from an EMBL/GenBank/DDBJ whole genome shotgun (WGS) entry which is preliminary data.</text>
</comment>
<reference evidence="3 4" key="1">
    <citation type="submission" date="2019-02" db="EMBL/GenBank/DDBJ databases">
        <title>Genome sequencing of the rare red list fungi Hericium alpestre (H. flagellum).</title>
        <authorList>
            <person name="Buettner E."/>
            <person name="Kellner H."/>
        </authorList>
    </citation>
    <scope>NUCLEOTIDE SEQUENCE [LARGE SCALE GENOMIC DNA]</scope>
    <source>
        <strain evidence="3 4">DSM 108284</strain>
    </source>
</reference>
<feature type="compositionally biased region" description="Polar residues" evidence="2">
    <location>
        <begin position="933"/>
        <end position="944"/>
    </location>
</feature>
<name>A0A4Y9ZLG6_9AGAM</name>
<protein>
    <submittedName>
        <fullName evidence="3">Uncharacterized protein</fullName>
    </submittedName>
</protein>
<gene>
    <name evidence="3" type="ORF">EWM64_g8401</name>
</gene>
<feature type="region of interest" description="Disordered" evidence="2">
    <location>
        <begin position="982"/>
        <end position="1057"/>
    </location>
</feature>
<keyword evidence="4" id="KW-1185">Reference proteome</keyword>
<feature type="region of interest" description="Disordered" evidence="2">
    <location>
        <begin position="914"/>
        <end position="966"/>
    </location>
</feature>
<evidence type="ECO:0000313" key="4">
    <source>
        <dbReference type="Proteomes" id="UP000298061"/>
    </source>
</evidence>
<feature type="coiled-coil region" evidence="1">
    <location>
        <begin position="592"/>
        <end position="715"/>
    </location>
</feature>
<feature type="compositionally biased region" description="Polar residues" evidence="2">
    <location>
        <begin position="1048"/>
        <end position="1057"/>
    </location>
</feature>
<evidence type="ECO:0000313" key="3">
    <source>
        <dbReference type="EMBL" id="TFY75612.1"/>
    </source>
</evidence>
<dbReference type="Proteomes" id="UP000298061">
    <property type="component" value="Unassembled WGS sequence"/>
</dbReference>
<dbReference type="GO" id="GO:0051959">
    <property type="term" value="F:dynein light intermediate chain binding"/>
    <property type="evidence" value="ECO:0007669"/>
    <property type="project" value="TreeGrafter"/>
</dbReference>
<keyword evidence="1" id="KW-0175">Coiled coil</keyword>
<dbReference type="AlphaFoldDB" id="A0A4Y9ZLG6"/>
<dbReference type="PANTHER" id="PTHR18947:SF39">
    <property type="entry name" value="PROTEIN HOOK"/>
    <property type="match status" value="1"/>
</dbReference>
<sequence>MVLQAVALVSARVYGLNAILRDFAISVVALFASAGFLERLTVYVPTLPAPPPASASSPIGLAAFTVLISEDATLDLGNTTYSVLNSTLALGLMTIANTLNSTTDIINSTFHISRNASIASDATLSPEETLSAVADPVARLILQHDYSVSELSIAVFHPASINPRLIFFILSIAVVIVSHMDSRNPSASFKLPGAARIFLLYNLLSLVDYGFSRLWLVFFPIILYAPSTTELCDWYSGTMTYLGLQELSLSVPTWIDGSWTFSWTLGFLSSVDCSSEAASMSLYAIAVVLCVLCDLCDKMSSRLHHRLTAQWRAVRELAATRDTLGNAIERVNTLNADYEKMRSVKKIQKHRIKAQEQELEQKRLVTDAVRIDLASLERRFSELLEHGQKTVDDLREELGDVKEHRTVLETALESQSARADEASLRYDNLLNEILLLRLSNSELQGTIRAAVVQGFVVSSGSCDMSLCDDGDIIRAPIILTRRQSSGTLVASSPTKISSVTMTNVRQPALPAVALVLARKPCIQCVGFFEQEIERLMIFARCEEQSYIRIVGERDSIIKVMEGGIKTMRDKIKCQDIDNVTRGQYTEGLSVALELARETIAVMKARVADLQETLHDRCKDLDRYRTDSTQLRLSNVNLRVENAALSTTKDILEEQIRGHEICISNLQQAIVRREQRQDVVLENRVQQLEAEAEDRKDQLKEQSESSRVQQRRLDEELKILKKHFSDLSSTKDSLTRKNKALSHDNASLEFRRCQAELFHAALKARVDTLEEQLKTAKASKQPSTSSIMASSSSRKSSQKVTTTEDDNSDWQSHVKLSVPASDNSSTGSSVDLEIMAAHARTYSDLLAEDIPELPGLPSDVSLPHTSSACSMDSASNIPAITETNNPHINGRSWLSLSPRAGSLYLSELLAASGPELPGMPSDYELSCNSDEDTSAQSNSGTSELESPSPSSSSAPSPHIGVLDTPPTLGFSLPPVTITIAHDSHQSSSNPAVRGLGDSDCQENGEGGVPGGILPSWSSFEAGIMGSGFTSSPAKEPCTSKDTLAPPTWKISQSSRSCQ</sequence>
<dbReference type="GO" id="GO:0005737">
    <property type="term" value="C:cytoplasm"/>
    <property type="evidence" value="ECO:0007669"/>
    <property type="project" value="TreeGrafter"/>
</dbReference>
<organism evidence="3 4">
    <name type="scientific">Hericium alpestre</name>
    <dbReference type="NCBI Taxonomy" id="135208"/>
    <lineage>
        <taxon>Eukaryota</taxon>
        <taxon>Fungi</taxon>
        <taxon>Dikarya</taxon>
        <taxon>Basidiomycota</taxon>
        <taxon>Agaricomycotina</taxon>
        <taxon>Agaricomycetes</taxon>
        <taxon>Russulales</taxon>
        <taxon>Hericiaceae</taxon>
        <taxon>Hericium</taxon>
    </lineage>
</organism>
<dbReference type="GO" id="GO:0030705">
    <property type="term" value="P:cytoskeleton-dependent intracellular transport"/>
    <property type="evidence" value="ECO:0007669"/>
    <property type="project" value="TreeGrafter"/>
</dbReference>
<feature type="region of interest" description="Disordered" evidence="2">
    <location>
        <begin position="774"/>
        <end position="827"/>
    </location>
</feature>
<accession>A0A4Y9ZLG6</accession>
<dbReference type="GO" id="GO:0031122">
    <property type="term" value="P:cytoplasmic microtubule organization"/>
    <property type="evidence" value="ECO:0007669"/>
    <property type="project" value="TreeGrafter"/>
</dbReference>
<dbReference type="GO" id="GO:0005815">
    <property type="term" value="C:microtubule organizing center"/>
    <property type="evidence" value="ECO:0007669"/>
    <property type="project" value="TreeGrafter"/>
</dbReference>